<evidence type="ECO:0000256" key="3">
    <source>
        <dbReference type="ARBA" id="ARBA00022771"/>
    </source>
</evidence>
<feature type="compositionally biased region" description="Polar residues" evidence="6">
    <location>
        <begin position="180"/>
        <end position="189"/>
    </location>
</feature>
<keyword evidence="3 5" id="KW-0863">Zinc-finger</keyword>
<dbReference type="RefSeq" id="XP_023625805.1">
    <property type="nucleotide sequence ID" value="XM_023770037.1"/>
</dbReference>
<feature type="domain" description="C2H2-type" evidence="7">
    <location>
        <begin position="245"/>
        <end position="279"/>
    </location>
</feature>
<dbReference type="AlphaFoldDB" id="A0A2D3UX67"/>
<evidence type="ECO:0000256" key="5">
    <source>
        <dbReference type="PROSITE-ProRule" id="PRU00042"/>
    </source>
</evidence>
<sequence length="385" mass="43894">MYNAAPFHAMSGVELTGFSPTRHRLGDTFSSHNQSPMRDAWSHAGQPGLNLGAEIKSELFQTKHDDASSMYANPASSVQNPSLEPSLFQEFNNLTSMFPPAQVVIPSQVNPQEDYHMEQFNDYDTNERVVEEFSRSFDSSTTGYSGWETVGPQSPDAAYYVPSEDEDYLMVKDEFEGSPGSFQYRSPQRVNRRATRKSRKTLGPSHVLAEHDRHGILVSYEGTPWKYDSAGNAIAKHTDGAKPHLRCNWVEKDGSKCSAKFVRSEHLKRHMTKHSKEKPYPCPLNGCEKAIKRPDNAGDHFRTHLKPAAKGKRNKECTLEQLAAAMHADPLWDEKKTTKMLNNLFKWFHEFTQQGEEKKRLQTFDEEAKAQAKRMQQSRHMHFKL</sequence>
<dbReference type="GO" id="GO:0008270">
    <property type="term" value="F:zinc ion binding"/>
    <property type="evidence" value="ECO:0007669"/>
    <property type="project" value="UniProtKB-KW"/>
</dbReference>
<keyword evidence="9" id="KW-1185">Reference proteome</keyword>
<dbReference type="GO" id="GO:0000981">
    <property type="term" value="F:DNA-binding transcription factor activity, RNA polymerase II-specific"/>
    <property type="evidence" value="ECO:0007669"/>
    <property type="project" value="TreeGrafter"/>
</dbReference>
<keyword evidence="2" id="KW-0677">Repeat</keyword>
<dbReference type="PROSITE" id="PS50157">
    <property type="entry name" value="ZINC_FINGER_C2H2_2"/>
    <property type="match status" value="1"/>
</dbReference>
<dbReference type="SUPFAM" id="SSF57667">
    <property type="entry name" value="beta-beta-alpha zinc fingers"/>
    <property type="match status" value="1"/>
</dbReference>
<organism evidence="8 9">
    <name type="scientific">Ramularia collo-cygni</name>
    <dbReference type="NCBI Taxonomy" id="112498"/>
    <lineage>
        <taxon>Eukaryota</taxon>
        <taxon>Fungi</taxon>
        <taxon>Dikarya</taxon>
        <taxon>Ascomycota</taxon>
        <taxon>Pezizomycotina</taxon>
        <taxon>Dothideomycetes</taxon>
        <taxon>Dothideomycetidae</taxon>
        <taxon>Mycosphaerellales</taxon>
        <taxon>Mycosphaerellaceae</taxon>
        <taxon>Ramularia</taxon>
    </lineage>
</organism>
<evidence type="ECO:0000313" key="9">
    <source>
        <dbReference type="Proteomes" id="UP000225277"/>
    </source>
</evidence>
<accession>A0A2D3UX67</accession>
<feature type="compositionally biased region" description="Basic residues" evidence="6">
    <location>
        <begin position="190"/>
        <end position="200"/>
    </location>
</feature>
<dbReference type="GeneID" id="35599929"/>
<dbReference type="STRING" id="112498.A0A2D3UX67"/>
<dbReference type="PANTHER" id="PTHR19818:SF139">
    <property type="entry name" value="PAIR-RULE PROTEIN ODD-PAIRED"/>
    <property type="match status" value="1"/>
</dbReference>
<protein>
    <recommendedName>
        <fullName evidence="7">C2H2-type domain-containing protein</fullName>
    </recommendedName>
</protein>
<keyword evidence="1" id="KW-0479">Metal-binding</keyword>
<evidence type="ECO:0000256" key="6">
    <source>
        <dbReference type="SAM" id="MobiDB-lite"/>
    </source>
</evidence>
<dbReference type="Proteomes" id="UP000225277">
    <property type="component" value="Unassembled WGS sequence"/>
</dbReference>
<proteinExistence type="predicted"/>
<evidence type="ECO:0000256" key="1">
    <source>
        <dbReference type="ARBA" id="ARBA00022723"/>
    </source>
</evidence>
<reference evidence="8 9" key="1">
    <citation type="submission" date="2016-03" db="EMBL/GenBank/DDBJ databases">
        <authorList>
            <person name="Ploux O."/>
        </authorList>
    </citation>
    <scope>NUCLEOTIDE SEQUENCE [LARGE SCALE GENOMIC DNA]</scope>
    <source>
        <strain evidence="8 9">URUG2</strain>
    </source>
</reference>
<gene>
    <name evidence="8" type="ORF">RCC_04760</name>
</gene>
<dbReference type="PANTHER" id="PTHR19818">
    <property type="entry name" value="ZINC FINGER PROTEIN ZIC AND GLI"/>
    <property type="match status" value="1"/>
</dbReference>
<dbReference type="PROSITE" id="PS00028">
    <property type="entry name" value="ZINC_FINGER_C2H2_1"/>
    <property type="match status" value="1"/>
</dbReference>
<dbReference type="InterPro" id="IPR013087">
    <property type="entry name" value="Znf_C2H2_type"/>
</dbReference>
<dbReference type="GO" id="GO:0045944">
    <property type="term" value="P:positive regulation of transcription by RNA polymerase II"/>
    <property type="evidence" value="ECO:0007669"/>
    <property type="project" value="UniProtKB-ARBA"/>
</dbReference>
<dbReference type="GO" id="GO:0005634">
    <property type="term" value="C:nucleus"/>
    <property type="evidence" value="ECO:0007669"/>
    <property type="project" value="UniProtKB-ARBA"/>
</dbReference>
<dbReference type="OrthoDB" id="10018191at2759"/>
<feature type="region of interest" description="Disordered" evidence="6">
    <location>
        <begin position="180"/>
        <end position="203"/>
    </location>
</feature>
<dbReference type="Gene3D" id="3.30.160.60">
    <property type="entry name" value="Classic Zinc Finger"/>
    <property type="match status" value="2"/>
</dbReference>
<dbReference type="EMBL" id="FJUY01000006">
    <property type="protein sequence ID" value="CZT18915.1"/>
    <property type="molecule type" value="Genomic_DNA"/>
</dbReference>
<dbReference type="InterPro" id="IPR050329">
    <property type="entry name" value="GLI_C2H2-zinc-finger"/>
</dbReference>
<name>A0A2D3UX67_9PEZI</name>
<evidence type="ECO:0000256" key="2">
    <source>
        <dbReference type="ARBA" id="ARBA00022737"/>
    </source>
</evidence>
<evidence type="ECO:0000256" key="4">
    <source>
        <dbReference type="ARBA" id="ARBA00022833"/>
    </source>
</evidence>
<keyword evidence="4" id="KW-0862">Zinc</keyword>
<dbReference type="InterPro" id="IPR036236">
    <property type="entry name" value="Znf_C2H2_sf"/>
</dbReference>
<dbReference type="GO" id="GO:0000978">
    <property type="term" value="F:RNA polymerase II cis-regulatory region sequence-specific DNA binding"/>
    <property type="evidence" value="ECO:0007669"/>
    <property type="project" value="TreeGrafter"/>
</dbReference>
<evidence type="ECO:0000313" key="8">
    <source>
        <dbReference type="EMBL" id="CZT18915.1"/>
    </source>
</evidence>
<evidence type="ECO:0000259" key="7">
    <source>
        <dbReference type="PROSITE" id="PS50157"/>
    </source>
</evidence>